<gene>
    <name evidence="2" type="ORF">K2U94_03465</name>
</gene>
<dbReference type="Proteomes" id="UP001139104">
    <property type="component" value="Unassembled WGS sequence"/>
</dbReference>
<feature type="transmembrane region" description="Helical" evidence="1">
    <location>
        <begin position="42"/>
        <end position="60"/>
    </location>
</feature>
<keyword evidence="1" id="KW-1133">Transmembrane helix</keyword>
<dbReference type="EMBL" id="JAIVFP010000001">
    <property type="protein sequence ID" value="MCI4681829.1"/>
    <property type="molecule type" value="Genomic_DNA"/>
</dbReference>
<protein>
    <recommendedName>
        <fullName evidence="4">DUF4345 domain-containing protein</fullName>
    </recommendedName>
</protein>
<name>A0ABS9Z2E8_9HYPH</name>
<evidence type="ECO:0000313" key="3">
    <source>
        <dbReference type="Proteomes" id="UP001139104"/>
    </source>
</evidence>
<evidence type="ECO:0000256" key="1">
    <source>
        <dbReference type="SAM" id="Phobius"/>
    </source>
</evidence>
<feature type="transmembrane region" description="Helical" evidence="1">
    <location>
        <begin position="72"/>
        <end position="92"/>
    </location>
</feature>
<accession>A0ABS9Z2E8</accession>
<comment type="caution">
    <text evidence="2">The sequence shown here is derived from an EMBL/GenBank/DDBJ whole genome shotgun (WGS) entry which is preliminary data.</text>
</comment>
<evidence type="ECO:0000313" key="2">
    <source>
        <dbReference type="EMBL" id="MCI4681829.1"/>
    </source>
</evidence>
<organism evidence="2 3">
    <name type="scientific">Candidatus Rhodoblastus alkanivorans</name>
    <dbReference type="NCBI Taxonomy" id="2954117"/>
    <lineage>
        <taxon>Bacteria</taxon>
        <taxon>Pseudomonadati</taxon>
        <taxon>Pseudomonadota</taxon>
        <taxon>Alphaproteobacteria</taxon>
        <taxon>Hyphomicrobiales</taxon>
        <taxon>Rhodoblastaceae</taxon>
        <taxon>Rhodoblastus</taxon>
    </lineage>
</organism>
<feature type="transmembrane region" description="Helical" evidence="1">
    <location>
        <begin position="98"/>
        <end position="118"/>
    </location>
</feature>
<keyword evidence="1" id="KW-0472">Membrane</keyword>
<proteinExistence type="predicted"/>
<keyword evidence="3" id="KW-1185">Reference proteome</keyword>
<dbReference type="RefSeq" id="WP_243065873.1">
    <property type="nucleotide sequence ID" value="NZ_JAIVFK010000003.1"/>
</dbReference>
<evidence type="ECO:0008006" key="4">
    <source>
        <dbReference type="Google" id="ProtNLM"/>
    </source>
</evidence>
<reference evidence="2" key="1">
    <citation type="journal article" date="2022" name="ISME J.">
        <title>Identification of active gaseous-alkane degraders at natural gas seeps.</title>
        <authorList>
            <person name="Farhan Ul Haque M."/>
            <person name="Hernandez M."/>
            <person name="Crombie A.T."/>
            <person name="Murrell J.C."/>
        </authorList>
    </citation>
    <scope>NUCLEOTIDE SEQUENCE</scope>
    <source>
        <strain evidence="2">PC2</strain>
    </source>
</reference>
<sequence>MSVKTFLAVISILAVAYGVAFILAPGTLGAIYGTANSPASEMMSRFFGVALLPLGLILWFARDFDGPALRNVLVAIAIGDTAGIGVSALGTLAGVMNVMGWTAVLIYVFGAVGAFWFLKGN</sequence>
<keyword evidence="1" id="KW-0812">Transmembrane</keyword>